<dbReference type="EMBL" id="JAIWYP010000005">
    <property type="protein sequence ID" value="KAH3816187.1"/>
    <property type="molecule type" value="Genomic_DNA"/>
</dbReference>
<keyword evidence="3" id="KW-1185">Reference proteome</keyword>
<gene>
    <name evidence="2" type="ORF">DPMN_117698</name>
</gene>
<name>A0A9D4JQG2_DREPO</name>
<feature type="compositionally biased region" description="Polar residues" evidence="1">
    <location>
        <begin position="101"/>
        <end position="110"/>
    </location>
</feature>
<reference evidence="2" key="2">
    <citation type="submission" date="2020-11" db="EMBL/GenBank/DDBJ databases">
        <authorList>
            <person name="McCartney M.A."/>
            <person name="Auch B."/>
            <person name="Kono T."/>
            <person name="Mallez S."/>
            <person name="Becker A."/>
            <person name="Gohl D.M."/>
            <person name="Silverstein K.A.T."/>
            <person name="Koren S."/>
            <person name="Bechman K.B."/>
            <person name="Herman A."/>
            <person name="Abrahante J.E."/>
            <person name="Garbe J."/>
        </authorList>
    </citation>
    <scope>NUCLEOTIDE SEQUENCE</scope>
    <source>
        <strain evidence="2">Duluth1</strain>
        <tissue evidence="2">Whole animal</tissue>
    </source>
</reference>
<feature type="region of interest" description="Disordered" evidence="1">
    <location>
        <begin position="1"/>
        <end position="51"/>
    </location>
</feature>
<dbReference type="AlphaFoldDB" id="A0A9D4JQG2"/>
<accession>A0A9D4JQG2</accession>
<reference evidence="2" key="1">
    <citation type="journal article" date="2019" name="bioRxiv">
        <title>The Genome of the Zebra Mussel, Dreissena polymorpha: A Resource for Invasive Species Research.</title>
        <authorList>
            <person name="McCartney M.A."/>
            <person name="Auch B."/>
            <person name="Kono T."/>
            <person name="Mallez S."/>
            <person name="Zhang Y."/>
            <person name="Obille A."/>
            <person name="Becker A."/>
            <person name="Abrahante J.E."/>
            <person name="Garbe J."/>
            <person name="Badalamenti J.P."/>
            <person name="Herman A."/>
            <person name="Mangelson H."/>
            <person name="Liachko I."/>
            <person name="Sullivan S."/>
            <person name="Sone E.D."/>
            <person name="Koren S."/>
            <person name="Silverstein K.A.T."/>
            <person name="Beckman K.B."/>
            <person name="Gohl D.M."/>
        </authorList>
    </citation>
    <scope>NUCLEOTIDE SEQUENCE</scope>
    <source>
        <strain evidence="2">Duluth1</strain>
        <tissue evidence="2">Whole animal</tissue>
    </source>
</reference>
<sequence>MDMTLTPNEKLLETPPPSPDPSLASLNRRGDLSCCGRKKKTNHHTEEQDELNDIQIRLPTLHRTSRSSLNAVDNPLYYSGNRLIENDAKHEHRQRNVARLASSNATKQSETLNPVSLKSNFDTRIN</sequence>
<organism evidence="2 3">
    <name type="scientific">Dreissena polymorpha</name>
    <name type="common">Zebra mussel</name>
    <name type="synonym">Mytilus polymorpha</name>
    <dbReference type="NCBI Taxonomy" id="45954"/>
    <lineage>
        <taxon>Eukaryota</taxon>
        <taxon>Metazoa</taxon>
        <taxon>Spiralia</taxon>
        <taxon>Lophotrochozoa</taxon>
        <taxon>Mollusca</taxon>
        <taxon>Bivalvia</taxon>
        <taxon>Autobranchia</taxon>
        <taxon>Heteroconchia</taxon>
        <taxon>Euheterodonta</taxon>
        <taxon>Imparidentia</taxon>
        <taxon>Neoheterodontei</taxon>
        <taxon>Myida</taxon>
        <taxon>Dreissenoidea</taxon>
        <taxon>Dreissenidae</taxon>
        <taxon>Dreissena</taxon>
    </lineage>
</organism>
<dbReference type="Proteomes" id="UP000828390">
    <property type="component" value="Unassembled WGS sequence"/>
</dbReference>
<proteinExistence type="predicted"/>
<feature type="region of interest" description="Disordered" evidence="1">
    <location>
        <begin position="91"/>
        <end position="110"/>
    </location>
</feature>
<evidence type="ECO:0000256" key="1">
    <source>
        <dbReference type="SAM" id="MobiDB-lite"/>
    </source>
</evidence>
<comment type="caution">
    <text evidence="2">The sequence shown here is derived from an EMBL/GenBank/DDBJ whole genome shotgun (WGS) entry which is preliminary data.</text>
</comment>
<evidence type="ECO:0000313" key="3">
    <source>
        <dbReference type="Proteomes" id="UP000828390"/>
    </source>
</evidence>
<protein>
    <submittedName>
        <fullName evidence="2">Uncharacterized protein</fullName>
    </submittedName>
</protein>
<evidence type="ECO:0000313" key="2">
    <source>
        <dbReference type="EMBL" id="KAH3816187.1"/>
    </source>
</evidence>